<dbReference type="SMART" id="SM00382">
    <property type="entry name" value="AAA"/>
    <property type="match status" value="1"/>
</dbReference>
<sequence length="364" mass="39713">MSTPNIVELYGVTKAFGALTVLHDIDLTIQQGEILTLLGPSGCGKTTLMRIIAGFEATTHGRVTIQGADVSYLPPDKRPVNMVFQRYALFPHLDVFDNVAFGLRLKKWPKERIREAVQHMLHLVQLGEYGNRWIHELSGGQAQRVALARALVNSPSVLLLDEPLAALDLKIRHHMLAELKRIHQETGTTFIYVTHDQDEATILSDRIVLMNKGRIEQIGTPEEMYAHPRSLFCARFLGETNILAGAVRAAETDTTYVDVGPGTVKVPANGAAVAIGQNVSLAIRPEALQVSRLAPGGAGGDGVNALDGVVEDVVFMGSRVVYSIRTSVETIKYQETRSVDGTMLAKGEPVRASWRPDAAVLLTH</sequence>
<dbReference type="AlphaFoldDB" id="A0A5S9PWA1"/>
<reference evidence="6 7" key="1">
    <citation type="submission" date="2019-12" db="EMBL/GenBank/DDBJ databases">
        <authorList>
            <person name="Reyes-Prieto M."/>
        </authorList>
    </citation>
    <scope>NUCLEOTIDE SEQUENCE [LARGE SCALE GENOMIC DNA]</scope>
    <source>
        <strain evidence="6">HF14-78462</strain>
    </source>
</reference>
<dbReference type="InterPro" id="IPR008995">
    <property type="entry name" value="Mo/tungstate-bd_C_term_dom"/>
</dbReference>
<evidence type="ECO:0000313" key="6">
    <source>
        <dbReference type="EMBL" id="CAA0109295.1"/>
    </source>
</evidence>
<evidence type="ECO:0000313" key="7">
    <source>
        <dbReference type="Proteomes" id="UP000433050"/>
    </source>
</evidence>
<dbReference type="Gene3D" id="3.40.50.300">
    <property type="entry name" value="P-loop containing nucleotide triphosphate hydrolases"/>
    <property type="match status" value="1"/>
</dbReference>
<name>A0A5S9PWA1_9HYPH</name>
<keyword evidence="7" id="KW-1185">Reference proteome</keyword>
<dbReference type="SUPFAM" id="SSF50331">
    <property type="entry name" value="MOP-like"/>
    <property type="match status" value="1"/>
</dbReference>
<dbReference type="InterPro" id="IPR050093">
    <property type="entry name" value="ABC_SmlMolc_Importer"/>
</dbReference>
<evidence type="ECO:0000259" key="5">
    <source>
        <dbReference type="PROSITE" id="PS50893"/>
    </source>
</evidence>
<dbReference type="GO" id="GO:0015847">
    <property type="term" value="P:putrescine transport"/>
    <property type="evidence" value="ECO:0007669"/>
    <property type="project" value="UniProtKB-ARBA"/>
</dbReference>
<dbReference type="RefSeq" id="WP_159600693.1">
    <property type="nucleotide sequence ID" value="NZ_CACSAS010000001.1"/>
</dbReference>
<dbReference type="Pfam" id="PF00005">
    <property type="entry name" value="ABC_tran"/>
    <property type="match status" value="1"/>
</dbReference>
<dbReference type="InterPro" id="IPR017871">
    <property type="entry name" value="ABC_transporter-like_CS"/>
</dbReference>
<dbReference type="FunFam" id="3.40.50.300:FF:000133">
    <property type="entry name" value="Spermidine/putrescine import ATP-binding protein PotA"/>
    <property type="match status" value="1"/>
</dbReference>
<dbReference type="InterPro" id="IPR003593">
    <property type="entry name" value="AAA+_ATPase"/>
</dbReference>
<evidence type="ECO:0000256" key="4">
    <source>
        <dbReference type="ARBA" id="ARBA00022840"/>
    </source>
</evidence>
<dbReference type="Pfam" id="PF08402">
    <property type="entry name" value="TOBE_2"/>
    <property type="match status" value="1"/>
</dbReference>
<dbReference type="PANTHER" id="PTHR42781">
    <property type="entry name" value="SPERMIDINE/PUTRESCINE IMPORT ATP-BINDING PROTEIN POTA"/>
    <property type="match status" value="1"/>
</dbReference>
<dbReference type="GO" id="GO:0022857">
    <property type="term" value="F:transmembrane transporter activity"/>
    <property type="evidence" value="ECO:0007669"/>
    <property type="project" value="InterPro"/>
</dbReference>
<dbReference type="PANTHER" id="PTHR42781:SF4">
    <property type="entry name" value="SPERMIDINE_PUTRESCINE IMPORT ATP-BINDING PROTEIN POTA"/>
    <property type="match status" value="1"/>
</dbReference>
<feature type="domain" description="ABC transporter" evidence="5">
    <location>
        <begin position="7"/>
        <end position="237"/>
    </location>
</feature>
<dbReference type="InterPro" id="IPR013611">
    <property type="entry name" value="Transp-assoc_OB_typ2"/>
</dbReference>
<evidence type="ECO:0000256" key="1">
    <source>
        <dbReference type="ARBA" id="ARBA00005417"/>
    </source>
</evidence>
<dbReference type="InterPro" id="IPR027417">
    <property type="entry name" value="P-loop_NTPase"/>
</dbReference>
<dbReference type="GO" id="GO:0016887">
    <property type="term" value="F:ATP hydrolysis activity"/>
    <property type="evidence" value="ECO:0007669"/>
    <property type="project" value="InterPro"/>
</dbReference>
<dbReference type="Gene3D" id="2.40.50.100">
    <property type="match status" value="1"/>
</dbReference>
<dbReference type="GO" id="GO:0005524">
    <property type="term" value="F:ATP binding"/>
    <property type="evidence" value="ECO:0007669"/>
    <property type="project" value="UniProtKB-KW"/>
</dbReference>
<protein>
    <submittedName>
        <fullName evidence="6">Vitamin B12 import ATP-binding protein BtuD</fullName>
        <ecNumber evidence="6">3.6.3.33</ecNumber>
    </submittedName>
</protein>
<evidence type="ECO:0000256" key="3">
    <source>
        <dbReference type="ARBA" id="ARBA00022741"/>
    </source>
</evidence>
<dbReference type="SUPFAM" id="SSF52540">
    <property type="entry name" value="P-loop containing nucleoside triphosphate hydrolases"/>
    <property type="match status" value="1"/>
</dbReference>
<dbReference type="Proteomes" id="UP000433050">
    <property type="component" value="Unassembled WGS sequence"/>
</dbReference>
<keyword evidence="2" id="KW-0813">Transport</keyword>
<dbReference type="PROSITE" id="PS50893">
    <property type="entry name" value="ABC_TRANSPORTER_2"/>
    <property type="match status" value="1"/>
</dbReference>
<dbReference type="EC" id="3.6.3.33" evidence="6"/>
<comment type="similarity">
    <text evidence="1">Belongs to the ABC transporter superfamily.</text>
</comment>
<keyword evidence="4 6" id="KW-0067">ATP-binding</keyword>
<keyword evidence="3" id="KW-0547">Nucleotide-binding</keyword>
<dbReference type="GO" id="GO:0043190">
    <property type="term" value="C:ATP-binding cassette (ABC) transporter complex"/>
    <property type="evidence" value="ECO:0007669"/>
    <property type="project" value="InterPro"/>
</dbReference>
<gene>
    <name evidence="6" type="primary">btuD_12</name>
    <name evidence="6" type="ORF">STARVERO_03715</name>
</gene>
<dbReference type="EMBL" id="CACSAS010000001">
    <property type="protein sequence ID" value="CAA0109295.1"/>
    <property type="molecule type" value="Genomic_DNA"/>
</dbReference>
<proteinExistence type="inferred from homology"/>
<dbReference type="InterPro" id="IPR003439">
    <property type="entry name" value="ABC_transporter-like_ATP-bd"/>
</dbReference>
<dbReference type="PROSITE" id="PS00211">
    <property type="entry name" value="ABC_TRANSPORTER_1"/>
    <property type="match status" value="1"/>
</dbReference>
<accession>A0A5S9PWA1</accession>
<evidence type="ECO:0000256" key="2">
    <source>
        <dbReference type="ARBA" id="ARBA00022448"/>
    </source>
</evidence>
<keyword evidence="6" id="KW-0378">Hydrolase</keyword>
<organism evidence="6 7">
    <name type="scientific">Starkeya nomas</name>
    <dbReference type="NCBI Taxonomy" id="2666134"/>
    <lineage>
        <taxon>Bacteria</taxon>
        <taxon>Pseudomonadati</taxon>
        <taxon>Pseudomonadota</taxon>
        <taxon>Alphaproteobacteria</taxon>
        <taxon>Hyphomicrobiales</taxon>
        <taxon>Xanthobacteraceae</taxon>
        <taxon>Starkeya</taxon>
    </lineage>
</organism>